<evidence type="ECO:0000313" key="6">
    <source>
        <dbReference type="Proteomes" id="UP001230253"/>
    </source>
</evidence>
<dbReference type="PROSITE" id="PS50995">
    <property type="entry name" value="HTH_MARR_2"/>
    <property type="match status" value="1"/>
</dbReference>
<dbReference type="InterPro" id="IPR036388">
    <property type="entry name" value="WH-like_DNA-bd_sf"/>
</dbReference>
<dbReference type="InterPro" id="IPR023187">
    <property type="entry name" value="Tscrpt_reg_MarR-type_CS"/>
</dbReference>
<evidence type="ECO:0000256" key="3">
    <source>
        <dbReference type="ARBA" id="ARBA00023163"/>
    </source>
</evidence>
<gene>
    <name evidence="5" type="ORF">J2R99_000316</name>
</gene>
<keyword evidence="6" id="KW-1185">Reference proteome</keyword>
<evidence type="ECO:0000256" key="2">
    <source>
        <dbReference type="ARBA" id="ARBA00023125"/>
    </source>
</evidence>
<dbReference type="InterPro" id="IPR000835">
    <property type="entry name" value="HTH_MarR-typ"/>
</dbReference>
<comment type="caution">
    <text evidence="5">The sequence shown here is derived from an EMBL/GenBank/DDBJ whole genome shotgun (WGS) entry which is preliminary data.</text>
</comment>
<dbReference type="PANTHER" id="PTHR33164">
    <property type="entry name" value="TRANSCRIPTIONAL REGULATOR, MARR FAMILY"/>
    <property type="match status" value="1"/>
</dbReference>
<sequence>MEHKTSLGFLITDAARLLRRRFEQSSRQFGMTAAQLHILGRLSKIEGINQAGLAALLDMEPITVCRHVDRMETAGLIERRPDPNDRRVRTLHITDKGRELLPDMRNLANEIFEEAQNGLSEGTRATLLTALEQIVSNLSERPGEEAEPQRQHVEA</sequence>
<dbReference type="InterPro" id="IPR036390">
    <property type="entry name" value="WH_DNA-bd_sf"/>
</dbReference>
<dbReference type="PANTHER" id="PTHR33164:SF64">
    <property type="entry name" value="TRANSCRIPTIONAL REGULATOR SLYA"/>
    <property type="match status" value="1"/>
</dbReference>
<evidence type="ECO:0000259" key="4">
    <source>
        <dbReference type="PROSITE" id="PS50995"/>
    </source>
</evidence>
<dbReference type="InterPro" id="IPR039422">
    <property type="entry name" value="MarR/SlyA-like"/>
</dbReference>
<dbReference type="PROSITE" id="PS01117">
    <property type="entry name" value="HTH_MARR_1"/>
    <property type="match status" value="1"/>
</dbReference>
<dbReference type="GO" id="GO:0003677">
    <property type="term" value="F:DNA binding"/>
    <property type="evidence" value="ECO:0007669"/>
    <property type="project" value="UniProtKB-KW"/>
</dbReference>
<dbReference type="Pfam" id="PF01047">
    <property type="entry name" value="MarR"/>
    <property type="match status" value="1"/>
</dbReference>
<dbReference type="PRINTS" id="PR00598">
    <property type="entry name" value="HTHMARR"/>
</dbReference>
<dbReference type="EMBL" id="JAUSUK010000001">
    <property type="protein sequence ID" value="MDQ0324467.1"/>
    <property type="molecule type" value="Genomic_DNA"/>
</dbReference>
<proteinExistence type="predicted"/>
<dbReference type="Gene3D" id="1.10.10.10">
    <property type="entry name" value="Winged helix-like DNA-binding domain superfamily/Winged helix DNA-binding domain"/>
    <property type="match status" value="1"/>
</dbReference>
<evidence type="ECO:0000256" key="1">
    <source>
        <dbReference type="ARBA" id="ARBA00023015"/>
    </source>
</evidence>
<keyword evidence="2 5" id="KW-0238">DNA-binding</keyword>
<protein>
    <submittedName>
        <fullName evidence="5">DNA-binding MarR family transcriptional regulator</fullName>
    </submittedName>
</protein>
<accession>A0ABU0C2M0</accession>
<dbReference type="SUPFAM" id="SSF46785">
    <property type="entry name" value="Winged helix' DNA-binding domain"/>
    <property type="match status" value="1"/>
</dbReference>
<keyword evidence="3" id="KW-0804">Transcription</keyword>
<dbReference type="SMART" id="SM00347">
    <property type="entry name" value="HTH_MARR"/>
    <property type="match status" value="1"/>
</dbReference>
<dbReference type="RefSeq" id="WP_307152754.1">
    <property type="nucleotide sequence ID" value="NZ_JAUSUK010000001.1"/>
</dbReference>
<evidence type="ECO:0000313" key="5">
    <source>
        <dbReference type="EMBL" id="MDQ0324467.1"/>
    </source>
</evidence>
<name>A0ABU0C2M0_9BRAD</name>
<dbReference type="Proteomes" id="UP001230253">
    <property type="component" value="Unassembled WGS sequence"/>
</dbReference>
<reference evidence="5 6" key="1">
    <citation type="submission" date="2023-07" db="EMBL/GenBank/DDBJ databases">
        <title>Genomic Encyclopedia of Type Strains, Phase IV (KMG-IV): sequencing the most valuable type-strain genomes for metagenomic binning, comparative biology and taxonomic classification.</title>
        <authorList>
            <person name="Goeker M."/>
        </authorList>
    </citation>
    <scope>NUCLEOTIDE SEQUENCE [LARGE SCALE GENOMIC DNA]</scope>
    <source>
        <strain evidence="5 6">DSM 11549</strain>
    </source>
</reference>
<organism evidence="5 6">
    <name type="scientific">Rhodopseudomonas julia</name>
    <dbReference type="NCBI Taxonomy" id="200617"/>
    <lineage>
        <taxon>Bacteria</taxon>
        <taxon>Pseudomonadati</taxon>
        <taxon>Pseudomonadota</taxon>
        <taxon>Alphaproteobacteria</taxon>
        <taxon>Hyphomicrobiales</taxon>
        <taxon>Nitrobacteraceae</taxon>
        <taxon>Rhodopseudomonas</taxon>
    </lineage>
</organism>
<feature type="domain" description="HTH marR-type" evidence="4">
    <location>
        <begin position="4"/>
        <end position="136"/>
    </location>
</feature>
<keyword evidence="1" id="KW-0805">Transcription regulation</keyword>